<evidence type="ECO:0000256" key="1">
    <source>
        <dbReference type="SAM" id="MobiDB-lite"/>
    </source>
</evidence>
<protein>
    <submittedName>
        <fullName evidence="2">Uncharacterized protein</fullName>
    </submittedName>
</protein>
<organism evidence="2 3">
    <name type="scientific">Burkholderia mallei</name>
    <name type="common">Pseudomonas mallei</name>
    <dbReference type="NCBI Taxonomy" id="13373"/>
    <lineage>
        <taxon>Bacteria</taxon>
        <taxon>Pseudomonadati</taxon>
        <taxon>Pseudomonadota</taxon>
        <taxon>Betaproteobacteria</taxon>
        <taxon>Burkholderiales</taxon>
        <taxon>Burkholderiaceae</taxon>
        <taxon>Burkholderia</taxon>
        <taxon>pseudomallei group</taxon>
    </lineage>
</organism>
<sequence length="96" mass="10544">MKLLHLYSSRKTGEAGRAGRRRMLRRARTGLAGRLDAHCLHFRAGAAISRAAGGGRCGAMRRREKQKRAAGRALWTKRVGRGRRAAPGGYQSPNSF</sequence>
<comment type="caution">
    <text evidence="2">The sequence shown here is derived from an EMBL/GenBank/DDBJ whole genome shotgun (WGS) entry which is preliminary data.</text>
</comment>
<feature type="region of interest" description="Disordered" evidence="1">
    <location>
        <begin position="58"/>
        <end position="96"/>
    </location>
</feature>
<dbReference type="AlphaFoldDB" id="A0AAX1X073"/>
<name>A0AAX1X073_BURML</name>
<evidence type="ECO:0000313" key="2">
    <source>
        <dbReference type="EMBL" id="RPA24012.1"/>
    </source>
</evidence>
<dbReference type="Proteomes" id="UP000269379">
    <property type="component" value="Chromosome 1"/>
</dbReference>
<feature type="compositionally biased region" description="Basic residues" evidence="1">
    <location>
        <begin position="59"/>
        <end position="70"/>
    </location>
</feature>
<reference evidence="3" key="1">
    <citation type="submission" date="2018-10" db="EMBL/GenBank/DDBJ databases">
        <title>FDA dAtabase for Regulatory Grade micrObial Sequences (FDA-ARGOS): Supporting development and validation of Infectious Disease Dx tests.</title>
        <authorList>
            <person name="Minogue T."/>
            <person name="Wolcott M."/>
            <person name="Wasieloski L."/>
            <person name="Aguilar W."/>
            <person name="Moore D."/>
            <person name="Jaissle J."/>
            <person name="Tallon L."/>
            <person name="Sadzewicz L."/>
            <person name="Zhao X."/>
            <person name="Vavikolanu K."/>
            <person name="Mehta A."/>
            <person name="Aluvathingal J."/>
            <person name="Nadendla S."/>
            <person name="Yan Y."/>
            <person name="Sichtig H."/>
        </authorList>
    </citation>
    <scope>NUCLEOTIDE SEQUENCE [LARGE SCALE GENOMIC DNA]</scope>
    <source>
        <strain evidence="3">FDAARGOS_588</strain>
    </source>
</reference>
<dbReference type="EMBL" id="RKJW01000002">
    <property type="protein sequence ID" value="RPA24012.1"/>
    <property type="molecule type" value="Genomic_DNA"/>
</dbReference>
<gene>
    <name evidence="2" type="ORF">EGT70_12445</name>
</gene>
<accession>A0AAX1X073</accession>
<evidence type="ECO:0000313" key="3">
    <source>
        <dbReference type="Proteomes" id="UP000269379"/>
    </source>
</evidence>
<proteinExistence type="predicted"/>